<dbReference type="Pfam" id="PF23468">
    <property type="entry name" value="ARC6"/>
    <property type="match status" value="1"/>
</dbReference>
<dbReference type="PANTHER" id="PTHR33925">
    <property type="entry name" value="PLASTID DIVISION PROTEIN CDP1, CHLOROPLASTIC-RELATED"/>
    <property type="match status" value="1"/>
</dbReference>
<reference evidence="5" key="1">
    <citation type="submission" date="2019-12" db="EMBL/GenBank/DDBJ databases">
        <title>High-Quality draft genome sequences of three cyanobacteria isolated from the limestone walls of the Old Cathedral of Coimbra.</title>
        <authorList>
            <person name="Tiago I."/>
            <person name="Soares F."/>
            <person name="Portugal A."/>
        </authorList>
    </citation>
    <scope>NUCLEOTIDE SEQUENCE [LARGE SCALE GENOMIC DNA]</scope>
    <source>
        <strain evidence="5">C</strain>
    </source>
</reference>
<evidence type="ECO:0000259" key="3">
    <source>
        <dbReference type="Pfam" id="PF23468"/>
    </source>
</evidence>
<evidence type="ECO:0000256" key="1">
    <source>
        <dbReference type="SAM" id="MobiDB-lite"/>
    </source>
</evidence>
<feature type="domain" description="Plastid division protein CDP1-like IMS" evidence="2">
    <location>
        <begin position="647"/>
        <end position="761"/>
    </location>
</feature>
<dbReference type="Pfam" id="PF25515">
    <property type="entry name" value="Arm_PDR"/>
    <property type="match status" value="1"/>
</dbReference>
<dbReference type="InterPro" id="IPR025344">
    <property type="entry name" value="CDP1-like_IMS"/>
</dbReference>
<dbReference type="EMBL" id="WVIC01000004">
    <property type="protein sequence ID" value="NCJ05468.1"/>
    <property type="molecule type" value="Genomic_DNA"/>
</dbReference>
<name>A0A8K1ZX36_9CYAN</name>
<organism evidence="5 6">
    <name type="scientific">Petrachloros mirabilis ULC683</name>
    <dbReference type="NCBI Taxonomy" id="2781853"/>
    <lineage>
        <taxon>Bacteria</taxon>
        <taxon>Bacillati</taxon>
        <taxon>Cyanobacteriota</taxon>
        <taxon>Cyanophyceae</taxon>
        <taxon>Synechococcales</taxon>
        <taxon>Petrachlorosaceae</taxon>
        <taxon>Petrachloros</taxon>
        <taxon>Petrachloros mirabilis</taxon>
    </lineage>
</organism>
<comment type="caution">
    <text evidence="5">The sequence shown here is derived from an EMBL/GenBank/DDBJ whole genome shotgun (WGS) entry which is preliminary data.</text>
</comment>
<dbReference type="PANTHER" id="PTHR33925:SF1">
    <property type="entry name" value="PROTEIN ACCUMULATION AND REPLICATION OF CHLOROPLASTS 6, CHLOROPLASTIC"/>
    <property type="match status" value="1"/>
</dbReference>
<evidence type="ECO:0000313" key="5">
    <source>
        <dbReference type="EMBL" id="NCJ05468.1"/>
    </source>
</evidence>
<feature type="region of interest" description="Disordered" evidence="1">
    <location>
        <begin position="101"/>
        <end position="136"/>
    </location>
</feature>
<feature type="compositionally biased region" description="Low complexity" evidence="1">
    <location>
        <begin position="525"/>
        <end position="542"/>
    </location>
</feature>
<evidence type="ECO:0000259" key="2">
    <source>
        <dbReference type="Pfam" id="PF13355"/>
    </source>
</evidence>
<protein>
    <submittedName>
        <fullName evidence="5">DUF4101 domain-containing protein</fullName>
    </submittedName>
</protein>
<feature type="domain" description="Plastid division protein CDP1-like 1st alpha solenoid" evidence="4">
    <location>
        <begin position="144"/>
        <end position="294"/>
    </location>
</feature>
<dbReference type="AlphaFoldDB" id="A0A8K1ZX36"/>
<keyword evidence="6" id="KW-1185">Reference proteome</keyword>
<evidence type="ECO:0000313" key="6">
    <source>
        <dbReference type="Proteomes" id="UP000607397"/>
    </source>
</evidence>
<feature type="domain" description="Plastid division protein CDP1-like 2nd alpha solenoid" evidence="3">
    <location>
        <begin position="311"/>
        <end position="458"/>
    </location>
</feature>
<evidence type="ECO:0000259" key="4">
    <source>
        <dbReference type="Pfam" id="PF25515"/>
    </source>
</evidence>
<feature type="region of interest" description="Disordered" evidence="1">
    <location>
        <begin position="472"/>
        <end position="568"/>
    </location>
</feature>
<dbReference type="Proteomes" id="UP000607397">
    <property type="component" value="Unassembled WGS sequence"/>
</dbReference>
<dbReference type="RefSeq" id="WP_161823949.1">
    <property type="nucleotide sequence ID" value="NZ_WVIC01000004.1"/>
</dbReference>
<gene>
    <name evidence="5" type="ORF">GS597_02850</name>
</gene>
<dbReference type="InterPro" id="IPR057137">
    <property type="entry name" value="CDP1-like_a_solenoid_2"/>
</dbReference>
<dbReference type="InterPro" id="IPR044685">
    <property type="entry name" value="CPD1-like"/>
</dbReference>
<accession>A0A8K1ZX36</accession>
<dbReference type="InterPro" id="IPR058032">
    <property type="entry name" value="CDP1-like_a_solenoid_1"/>
</dbReference>
<dbReference type="Pfam" id="PF13355">
    <property type="entry name" value="ARC6-like_IMS"/>
    <property type="match status" value="1"/>
</dbReference>
<proteinExistence type="predicted"/>
<sequence>MRIPLDLYTLLGVPFKAPPEQIQQAFEDRLQQLPRSQYSNVAISSRKQLLKQIYGLLTKAEPPAQPAPSNALVPDVSADAIAPSDPDADADLLALFTEPTPCEDEPAAPSLPVTKVTLPQDCPSSPSDLSPAAEPAAPDLEGLDIEESQLCGALLLLHEIGYYDLIIELGQAFLERPIDLNQLPTDISVSEPDLIVSMALAYLEYGRECWQQRQSEQAALSLQAGLNLLIEEQIFPEIQQEIQSDLAKLRPYRILDLMQLPESEAPDRERGMTLLQEMLDERGGIEGSQNDASGLSVDDFLRFIQQIREHLRVDEQQTLFEQEADRPSAVAQYLAVYALVARGVAHGMPELIQRADERLKSLANRQDIYLEQAMCRLLLGQPAAATQSARKSQDQDSLTFIQQYSSDSPDWVPGLYLYTERWLQQEVYPYFRDLATEQVDLEAYFNDPQIQQVLNELSLTVADGASGLRSGGLALPTTTAPHGEAARATPGMAYESSVPDPWETSIPSALDPEDEVLQSPPSWSPPDLAASATSSPTSLTPSEFSPVAIGSTHRPLSKTQAARRQRQARARRRLMLAGLLLAGVGGGALALTRIWQQQAREPNEISELPLIQLEAPPIEIPGIVADGTIPPVTPAPETTAELTQDNALEVVRTWQTRKAEAMGQQYASNRLNEILVEPVLAEWQGSVEDLRQQQAYWQYTLDALEILAVTPIAADQADVRARVRETATFFQNGQAQADDSYNNDYVVQYRLVRQADQWRIREMEVVP</sequence>